<dbReference type="RefSeq" id="WP_245771430.1">
    <property type="nucleotide sequence ID" value="NZ_FNIE01000006.1"/>
</dbReference>
<dbReference type="Proteomes" id="UP000199341">
    <property type="component" value="Unassembled WGS sequence"/>
</dbReference>
<evidence type="ECO:0000256" key="4">
    <source>
        <dbReference type="SAM" id="MobiDB-lite"/>
    </source>
</evidence>
<sequence>MPNTQERTPQPAESTGPHTRERTPEPPQPAEPTARAIGDEINRLIRLAAAWKQRVKDESWGDRVLLGRLAESGPRRATDLAADTLLDLSTVSRQIRSLVERGLVERRPDPEDGRGALLSPTALGLAAVERYRAQRDRMLAEALAAWPAEDRHALVRLLGRFNDDFAEQRVRAVCGVPPNGAHGPHPPEDTRPLPHHRRARTPGQTQENP</sequence>
<dbReference type="SMART" id="SM00347">
    <property type="entry name" value="HTH_MARR"/>
    <property type="match status" value="1"/>
</dbReference>
<keyword evidence="7" id="KW-1185">Reference proteome</keyword>
<dbReference type="Gene3D" id="1.10.10.10">
    <property type="entry name" value="Winged helix-like DNA-binding domain superfamily/Winged helix DNA-binding domain"/>
    <property type="match status" value="1"/>
</dbReference>
<dbReference type="STRING" id="310781.SAMN05216259_106358"/>
<keyword evidence="3" id="KW-0804">Transcription</keyword>
<evidence type="ECO:0000259" key="5">
    <source>
        <dbReference type="PROSITE" id="PS50995"/>
    </source>
</evidence>
<dbReference type="PROSITE" id="PS50995">
    <property type="entry name" value="HTH_MARR_2"/>
    <property type="match status" value="1"/>
</dbReference>
<feature type="region of interest" description="Disordered" evidence="4">
    <location>
        <begin position="174"/>
        <end position="209"/>
    </location>
</feature>
<dbReference type="AlphaFoldDB" id="A0A1H0FMF3"/>
<organism evidence="6 7">
    <name type="scientific">Actinacidiphila guanduensis</name>
    <dbReference type="NCBI Taxonomy" id="310781"/>
    <lineage>
        <taxon>Bacteria</taxon>
        <taxon>Bacillati</taxon>
        <taxon>Actinomycetota</taxon>
        <taxon>Actinomycetes</taxon>
        <taxon>Kitasatosporales</taxon>
        <taxon>Streptomycetaceae</taxon>
        <taxon>Actinacidiphila</taxon>
    </lineage>
</organism>
<keyword evidence="1" id="KW-0805">Transcription regulation</keyword>
<protein>
    <submittedName>
        <fullName evidence="6">DNA-binding transcriptional regulator, MarR family</fullName>
    </submittedName>
</protein>
<dbReference type="PANTHER" id="PTHR33164">
    <property type="entry name" value="TRANSCRIPTIONAL REGULATOR, MARR FAMILY"/>
    <property type="match status" value="1"/>
</dbReference>
<dbReference type="InterPro" id="IPR039422">
    <property type="entry name" value="MarR/SlyA-like"/>
</dbReference>
<dbReference type="InterPro" id="IPR036390">
    <property type="entry name" value="WH_DNA-bd_sf"/>
</dbReference>
<evidence type="ECO:0000256" key="2">
    <source>
        <dbReference type="ARBA" id="ARBA00023125"/>
    </source>
</evidence>
<dbReference type="GO" id="GO:0003700">
    <property type="term" value="F:DNA-binding transcription factor activity"/>
    <property type="evidence" value="ECO:0007669"/>
    <property type="project" value="InterPro"/>
</dbReference>
<proteinExistence type="predicted"/>
<accession>A0A1H0FMF3</accession>
<dbReference type="CDD" id="cd00090">
    <property type="entry name" value="HTH_ARSR"/>
    <property type="match status" value="1"/>
</dbReference>
<name>A0A1H0FMF3_9ACTN</name>
<dbReference type="PANTHER" id="PTHR33164:SF57">
    <property type="entry name" value="MARR-FAMILY TRANSCRIPTIONAL REGULATOR"/>
    <property type="match status" value="1"/>
</dbReference>
<evidence type="ECO:0000256" key="3">
    <source>
        <dbReference type="ARBA" id="ARBA00023163"/>
    </source>
</evidence>
<evidence type="ECO:0000313" key="7">
    <source>
        <dbReference type="Proteomes" id="UP000199341"/>
    </source>
</evidence>
<feature type="compositionally biased region" description="Polar residues" evidence="4">
    <location>
        <begin position="1"/>
        <end position="17"/>
    </location>
</feature>
<dbReference type="GO" id="GO:0006950">
    <property type="term" value="P:response to stress"/>
    <property type="evidence" value="ECO:0007669"/>
    <property type="project" value="TreeGrafter"/>
</dbReference>
<dbReference type="PROSITE" id="PS01117">
    <property type="entry name" value="HTH_MARR_1"/>
    <property type="match status" value="1"/>
</dbReference>
<dbReference type="Pfam" id="PF01047">
    <property type="entry name" value="MarR"/>
    <property type="match status" value="1"/>
</dbReference>
<dbReference type="EMBL" id="FNIE01000006">
    <property type="protein sequence ID" value="SDN95948.1"/>
    <property type="molecule type" value="Genomic_DNA"/>
</dbReference>
<gene>
    <name evidence="6" type="ORF">SAMN05216259_106358</name>
</gene>
<dbReference type="InterPro" id="IPR023187">
    <property type="entry name" value="Tscrpt_reg_MarR-type_CS"/>
</dbReference>
<feature type="region of interest" description="Disordered" evidence="4">
    <location>
        <begin position="1"/>
        <end position="36"/>
    </location>
</feature>
<keyword evidence="2 6" id="KW-0238">DNA-binding</keyword>
<dbReference type="GO" id="GO:0003677">
    <property type="term" value="F:DNA binding"/>
    <property type="evidence" value="ECO:0007669"/>
    <property type="project" value="UniProtKB-KW"/>
</dbReference>
<evidence type="ECO:0000256" key="1">
    <source>
        <dbReference type="ARBA" id="ARBA00023015"/>
    </source>
</evidence>
<dbReference type="SUPFAM" id="SSF46785">
    <property type="entry name" value="Winged helix' DNA-binding domain"/>
    <property type="match status" value="1"/>
</dbReference>
<dbReference type="InterPro" id="IPR036388">
    <property type="entry name" value="WH-like_DNA-bd_sf"/>
</dbReference>
<evidence type="ECO:0000313" key="6">
    <source>
        <dbReference type="EMBL" id="SDN95948.1"/>
    </source>
</evidence>
<dbReference type="InterPro" id="IPR011991">
    <property type="entry name" value="ArsR-like_HTH"/>
</dbReference>
<reference evidence="6 7" key="1">
    <citation type="submission" date="2016-10" db="EMBL/GenBank/DDBJ databases">
        <authorList>
            <person name="de Groot N.N."/>
        </authorList>
    </citation>
    <scope>NUCLEOTIDE SEQUENCE [LARGE SCALE GENOMIC DNA]</scope>
    <source>
        <strain evidence="6 7">CGMCC 4.2022</strain>
    </source>
</reference>
<dbReference type="InterPro" id="IPR000835">
    <property type="entry name" value="HTH_MarR-typ"/>
</dbReference>
<feature type="domain" description="HTH marR-type" evidence="5">
    <location>
        <begin position="38"/>
        <end position="163"/>
    </location>
</feature>